<name>A0ABY6GH63_9PROT</name>
<evidence type="ECO:0000256" key="2">
    <source>
        <dbReference type="ARBA" id="ARBA00022801"/>
    </source>
</evidence>
<dbReference type="EMBL" id="CP107052">
    <property type="protein sequence ID" value="UYH50842.1"/>
    <property type="molecule type" value="Genomic_DNA"/>
</dbReference>
<organism evidence="5 6">
    <name type="scientific">Candidatus Kirkpatrickella diaphorinae</name>
    <dbReference type="NCBI Taxonomy" id="2984322"/>
    <lineage>
        <taxon>Bacteria</taxon>
        <taxon>Pseudomonadati</taxon>
        <taxon>Pseudomonadota</taxon>
        <taxon>Alphaproteobacteria</taxon>
        <taxon>Acetobacterales</taxon>
        <taxon>Acetobacteraceae</taxon>
        <taxon>Candidatus Kirkpatrickella</taxon>
    </lineage>
</organism>
<dbReference type="InterPro" id="IPR000086">
    <property type="entry name" value="NUDIX_hydrolase_dom"/>
</dbReference>
<dbReference type="CDD" id="cd04673">
    <property type="entry name" value="NUDIX_ADPRase"/>
    <property type="match status" value="1"/>
</dbReference>
<dbReference type="Proteomes" id="UP001163831">
    <property type="component" value="Chromosome"/>
</dbReference>
<evidence type="ECO:0000256" key="1">
    <source>
        <dbReference type="ARBA" id="ARBA00001946"/>
    </source>
</evidence>
<reference evidence="5" key="1">
    <citation type="submission" date="2022-10" db="EMBL/GenBank/DDBJ databases">
        <title>Candidatus Kirkpatrella diaphorinas gen. nov., sp. nov., an uncultured endosymbiont identified in a population of Diaphorina citri from Hawaii.</title>
        <authorList>
            <person name="Henry E.M."/>
            <person name="Carlson C.R."/>
            <person name="Kuo Y.-W."/>
        </authorList>
    </citation>
    <scope>NUCLEOTIDE SEQUENCE</scope>
    <source>
        <strain evidence="5">CADCRV1</strain>
    </source>
</reference>
<dbReference type="GO" id="GO:0016787">
    <property type="term" value="F:hydrolase activity"/>
    <property type="evidence" value="ECO:0007669"/>
    <property type="project" value="UniProtKB-KW"/>
</dbReference>
<dbReference type="PANTHER" id="PTHR43736">
    <property type="entry name" value="ADP-RIBOSE PYROPHOSPHATASE"/>
    <property type="match status" value="1"/>
</dbReference>
<dbReference type="InterPro" id="IPR020084">
    <property type="entry name" value="NUDIX_hydrolase_CS"/>
</dbReference>
<accession>A0ABY6GH63</accession>
<dbReference type="PRINTS" id="PR00502">
    <property type="entry name" value="NUDIXFAMILY"/>
</dbReference>
<dbReference type="Pfam" id="PF00293">
    <property type="entry name" value="NUDIX"/>
    <property type="match status" value="1"/>
</dbReference>
<evidence type="ECO:0000259" key="4">
    <source>
        <dbReference type="PROSITE" id="PS51462"/>
    </source>
</evidence>
<proteinExistence type="inferred from homology"/>
<gene>
    <name evidence="5" type="ORF">N5W20_06945</name>
</gene>
<dbReference type="InterPro" id="IPR020476">
    <property type="entry name" value="Nudix_hydrolase"/>
</dbReference>
<keyword evidence="6" id="KW-1185">Reference proteome</keyword>
<dbReference type="Gene3D" id="3.90.79.10">
    <property type="entry name" value="Nucleoside Triphosphate Pyrophosphohydrolase"/>
    <property type="match status" value="1"/>
</dbReference>
<dbReference type="PROSITE" id="PS00893">
    <property type="entry name" value="NUDIX_BOX"/>
    <property type="match status" value="1"/>
</dbReference>
<comment type="cofactor">
    <cofactor evidence="1">
        <name>Mg(2+)</name>
        <dbReference type="ChEBI" id="CHEBI:18420"/>
    </cofactor>
</comment>
<dbReference type="PROSITE" id="PS51462">
    <property type="entry name" value="NUDIX"/>
    <property type="match status" value="1"/>
</dbReference>
<evidence type="ECO:0000256" key="3">
    <source>
        <dbReference type="RuleBase" id="RU003476"/>
    </source>
</evidence>
<sequence length="164" mass="17830">MSRSDCHPSEKRAHPRPTIATLAVTLRDDSVLLVRRNNTSEAARWGLPGGEVNWGETILDAAQREMSEESGLTTRPRHAFSAHEIIETDDAGNPSRHIIFIAVLCAWVDGQPGGGDDAHEARWFRLEDLANPGLNLNANVVEIVRQAAAFHHDHALGGSMTVGA</sequence>
<dbReference type="InterPro" id="IPR015797">
    <property type="entry name" value="NUDIX_hydrolase-like_dom_sf"/>
</dbReference>
<dbReference type="RefSeq" id="WP_319806433.1">
    <property type="nucleotide sequence ID" value="NZ_CP107052.1"/>
</dbReference>
<dbReference type="SUPFAM" id="SSF55811">
    <property type="entry name" value="Nudix"/>
    <property type="match status" value="1"/>
</dbReference>
<feature type="domain" description="Nudix hydrolase" evidence="4">
    <location>
        <begin position="14"/>
        <end position="149"/>
    </location>
</feature>
<comment type="similarity">
    <text evidence="3">Belongs to the Nudix hydrolase family.</text>
</comment>
<evidence type="ECO:0000313" key="6">
    <source>
        <dbReference type="Proteomes" id="UP001163831"/>
    </source>
</evidence>
<dbReference type="PANTHER" id="PTHR43736:SF1">
    <property type="entry name" value="DIHYDRONEOPTERIN TRIPHOSPHATE DIPHOSPHATASE"/>
    <property type="match status" value="1"/>
</dbReference>
<protein>
    <submittedName>
        <fullName evidence="5">NUDIX hydrolase</fullName>
    </submittedName>
</protein>
<evidence type="ECO:0000313" key="5">
    <source>
        <dbReference type="EMBL" id="UYH50842.1"/>
    </source>
</evidence>
<keyword evidence="2 3" id="KW-0378">Hydrolase</keyword>